<keyword evidence="13" id="KW-1185">Reference proteome</keyword>
<dbReference type="Proteomes" id="UP001461498">
    <property type="component" value="Unassembled WGS sequence"/>
</dbReference>
<comment type="catalytic activity">
    <reaction evidence="11">
        <text>L-leucine + 2-oxoglutarate = 4-methyl-2-oxopentanoate + L-glutamate</text>
        <dbReference type="Rhea" id="RHEA:18321"/>
        <dbReference type="ChEBI" id="CHEBI:16810"/>
        <dbReference type="ChEBI" id="CHEBI:17865"/>
        <dbReference type="ChEBI" id="CHEBI:29985"/>
        <dbReference type="ChEBI" id="CHEBI:57427"/>
        <dbReference type="EC" id="2.6.1.42"/>
    </reaction>
</comment>
<dbReference type="InterPro" id="IPR001544">
    <property type="entry name" value="Aminotrans_IV"/>
</dbReference>
<dbReference type="GO" id="GO:0009099">
    <property type="term" value="P:L-valine biosynthetic process"/>
    <property type="evidence" value="ECO:0007669"/>
    <property type="project" value="TreeGrafter"/>
</dbReference>
<evidence type="ECO:0000313" key="12">
    <source>
        <dbReference type="EMBL" id="KAK9498218.1"/>
    </source>
</evidence>
<dbReference type="AlphaFoldDB" id="A0AAW1CKJ8"/>
<sequence>MAVFKQLYSLLQFNEFAGTLRVNVNSRFCTSLASAPITNTFKYADISVRLASPERLQPKPDVKALQFGKHFTDHMLKIEYHERAGGWQTPIICPLEYLSLHPAAKVLHYAIEYLSLHPAAKVLHYAIELFEGMKAYRGRDGRIRIFRPDLNMARMNQSALRSGLPQFDAQELIRCLCRLISIDQEWVPHSEAASLYIRPTLIGTEPALGVSVTESALLYVILCPVGPYFGTSFKPVSLLADPRFIRAWPGGVGDKKMGSNYAPTVHVHREALSKGLQQVLWLYGDDNQVTEAGTMNLFVVILNSNGERELITPPLNGLILPGITRLSILQLSREWNDYKVSERTITMGELISLLKEARLLEVFGAGTACVVSPVHVIYFKETAYEIPTMIQSDPIYKRLLDTLTNIQYGIVDHPWARLID</sequence>
<evidence type="ECO:0000256" key="5">
    <source>
        <dbReference type="ARBA" id="ARBA00022679"/>
    </source>
</evidence>
<gene>
    <name evidence="12" type="ORF">O3M35_004080</name>
</gene>
<evidence type="ECO:0000256" key="1">
    <source>
        <dbReference type="ARBA" id="ARBA00001933"/>
    </source>
</evidence>
<dbReference type="InterPro" id="IPR043132">
    <property type="entry name" value="BCAT-like_C"/>
</dbReference>
<evidence type="ECO:0000256" key="6">
    <source>
        <dbReference type="ARBA" id="ARBA00022898"/>
    </source>
</evidence>
<organism evidence="12 13">
    <name type="scientific">Rhynocoris fuscipes</name>
    <dbReference type="NCBI Taxonomy" id="488301"/>
    <lineage>
        <taxon>Eukaryota</taxon>
        <taxon>Metazoa</taxon>
        <taxon>Ecdysozoa</taxon>
        <taxon>Arthropoda</taxon>
        <taxon>Hexapoda</taxon>
        <taxon>Insecta</taxon>
        <taxon>Pterygota</taxon>
        <taxon>Neoptera</taxon>
        <taxon>Paraneoptera</taxon>
        <taxon>Hemiptera</taxon>
        <taxon>Heteroptera</taxon>
        <taxon>Panheteroptera</taxon>
        <taxon>Cimicomorpha</taxon>
        <taxon>Reduviidae</taxon>
        <taxon>Harpactorinae</taxon>
        <taxon>Harpactorini</taxon>
        <taxon>Rhynocoris</taxon>
    </lineage>
</organism>
<evidence type="ECO:0000256" key="2">
    <source>
        <dbReference type="ARBA" id="ARBA00009320"/>
    </source>
</evidence>
<name>A0AAW1CKJ8_9HEMI</name>
<dbReference type="PANTHER" id="PTHR11825:SF44">
    <property type="entry name" value="BRANCHED-CHAIN-AMINO-ACID AMINOTRANSFERASE"/>
    <property type="match status" value="1"/>
</dbReference>
<dbReference type="NCBIfam" id="NF009897">
    <property type="entry name" value="PRK13357.1"/>
    <property type="match status" value="1"/>
</dbReference>
<comment type="cofactor">
    <cofactor evidence="1 10">
        <name>pyridoxal 5'-phosphate</name>
        <dbReference type="ChEBI" id="CHEBI:597326"/>
    </cofactor>
</comment>
<evidence type="ECO:0000256" key="8">
    <source>
        <dbReference type="PIRSR" id="PIRSR006468-1"/>
    </source>
</evidence>
<evidence type="ECO:0000313" key="13">
    <source>
        <dbReference type="Proteomes" id="UP001461498"/>
    </source>
</evidence>
<dbReference type="SUPFAM" id="SSF56752">
    <property type="entry name" value="D-aminoacid aminotransferase-like PLP-dependent enzymes"/>
    <property type="match status" value="2"/>
</dbReference>
<keyword evidence="7 11" id="KW-0100">Branched-chain amino acid biosynthesis</keyword>
<keyword evidence="3 11" id="KW-0032">Aminotransferase</keyword>
<dbReference type="EMBL" id="JAPXFL010000013">
    <property type="protein sequence ID" value="KAK9498218.1"/>
    <property type="molecule type" value="Genomic_DNA"/>
</dbReference>
<dbReference type="EC" id="2.6.1.42" evidence="11"/>
<dbReference type="GO" id="GO:0004084">
    <property type="term" value="F:branched-chain-amino-acid transaminase activity"/>
    <property type="evidence" value="ECO:0007669"/>
    <property type="project" value="UniProtKB-EC"/>
</dbReference>
<evidence type="ECO:0000256" key="10">
    <source>
        <dbReference type="RuleBase" id="RU004516"/>
    </source>
</evidence>
<dbReference type="PROSITE" id="PS00770">
    <property type="entry name" value="AA_TRANSFER_CLASS_4"/>
    <property type="match status" value="1"/>
</dbReference>
<comment type="caution">
    <text evidence="12">The sequence shown here is derived from an EMBL/GenBank/DDBJ whole genome shotgun (WGS) entry which is preliminary data.</text>
</comment>
<evidence type="ECO:0000256" key="3">
    <source>
        <dbReference type="ARBA" id="ARBA00022576"/>
    </source>
</evidence>
<dbReference type="Gene3D" id="3.30.470.10">
    <property type="match status" value="2"/>
</dbReference>
<keyword evidence="5 11" id="KW-0808">Transferase</keyword>
<evidence type="ECO:0000256" key="11">
    <source>
        <dbReference type="RuleBase" id="RU004517"/>
    </source>
</evidence>
<keyword evidence="4 11" id="KW-0028">Amino-acid biosynthesis</keyword>
<evidence type="ECO:0000256" key="7">
    <source>
        <dbReference type="ARBA" id="ARBA00023304"/>
    </source>
</evidence>
<accession>A0AAW1CKJ8</accession>
<dbReference type="PIRSF" id="PIRSF006468">
    <property type="entry name" value="BCAT1"/>
    <property type="match status" value="1"/>
</dbReference>
<protein>
    <recommendedName>
        <fullName evidence="11">Branched-chain-amino-acid aminotransferase</fullName>
        <ecNumber evidence="11">2.6.1.42</ecNumber>
    </recommendedName>
</protein>
<feature type="modified residue" description="N6-(pyridoxal phosphate)lysine" evidence="8">
    <location>
        <position position="256"/>
    </location>
</feature>
<dbReference type="GO" id="GO:0009098">
    <property type="term" value="P:L-leucine biosynthetic process"/>
    <property type="evidence" value="ECO:0007669"/>
    <property type="project" value="TreeGrafter"/>
</dbReference>
<dbReference type="InterPro" id="IPR033939">
    <property type="entry name" value="BCAT_family"/>
</dbReference>
<keyword evidence="6 10" id="KW-0663">Pyridoxal phosphate</keyword>
<dbReference type="InterPro" id="IPR018300">
    <property type="entry name" value="Aminotrans_IV_CS"/>
</dbReference>
<comment type="similarity">
    <text evidence="2 9">Belongs to the class-IV pyridoxal-phosphate-dependent aminotransferase family.</text>
</comment>
<dbReference type="PANTHER" id="PTHR11825">
    <property type="entry name" value="SUBGROUP IIII AMINOTRANSFERASE"/>
    <property type="match status" value="1"/>
</dbReference>
<dbReference type="NCBIfam" id="TIGR01123">
    <property type="entry name" value="ilvE_II"/>
    <property type="match status" value="1"/>
</dbReference>
<reference evidence="12 13" key="1">
    <citation type="submission" date="2022-12" db="EMBL/GenBank/DDBJ databases">
        <title>Chromosome-level genome assembly of true bugs.</title>
        <authorList>
            <person name="Ma L."/>
            <person name="Li H."/>
        </authorList>
    </citation>
    <scope>NUCLEOTIDE SEQUENCE [LARGE SCALE GENOMIC DNA]</scope>
    <source>
        <strain evidence="12">Lab_2022b</strain>
    </source>
</reference>
<dbReference type="InterPro" id="IPR043131">
    <property type="entry name" value="BCAT-like_N"/>
</dbReference>
<dbReference type="CDD" id="cd01557">
    <property type="entry name" value="BCAT_beta_family"/>
    <property type="match status" value="1"/>
</dbReference>
<evidence type="ECO:0000256" key="4">
    <source>
        <dbReference type="ARBA" id="ARBA00022605"/>
    </source>
</evidence>
<dbReference type="Pfam" id="PF01063">
    <property type="entry name" value="Aminotran_4"/>
    <property type="match status" value="1"/>
</dbReference>
<comment type="catalytic activity">
    <reaction evidence="11">
        <text>L-isoleucine + 2-oxoglutarate = (S)-3-methyl-2-oxopentanoate + L-glutamate</text>
        <dbReference type="Rhea" id="RHEA:24801"/>
        <dbReference type="ChEBI" id="CHEBI:16810"/>
        <dbReference type="ChEBI" id="CHEBI:29985"/>
        <dbReference type="ChEBI" id="CHEBI:35146"/>
        <dbReference type="ChEBI" id="CHEBI:58045"/>
        <dbReference type="EC" id="2.6.1.42"/>
    </reaction>
</comment>
<dbReference type="InterPro" id="IPR036038">
    <property type="entry name" value="Aminotransferase-like"/>
</dbReference>
<dbReference type="Gene3D" id="3.20.10.10">
    <property type="entry name" value="D-amino Acid Aminotransferase, subunit A, domain 2"/>
    <property type="match status" value="1"/>
</dbReference>
<comment type="catalytic activity">
    <reaction evidence="11">
        <text>L-valine + 2-oxoglutarate = 3-methyl-2-oxobutanoate + L-glutamate</text>
        <dbReference type="Rhea" id="RHEA:24813"/>
        <dbReference type="ChEBI" id="CHEBI:11851"/>
        <dbReference type="ChEBI" id="CHEBI:16810"/>
        <dbReference type="ChEBI" id="CHEBI:29985"/>
        <dbReference type="ChEBI" id="CHEBI:57762"/>
        <dbReference type="EC" id="2.6.1.42"/>
    </reaction>
</comment>
<dbReference type="FunFam" id="3.30.470.10:FF:000002">
    <property type="entry name" value="Branched-chain-amino-acid aminotransferase"/>
    <property type="match status" value="1"/>
</dbReference>
<dbReference type="GO" id="GO:0005739">
    <property type="term" value="C:mitochondrion"/>
    <property type="evidence" value="ECO:0007669"/>
    <property type="project" value="TreeGrafter"/>
</dbReference>
<dbReference type="FunFam" id="3.20.10.10:FF:000004">
    <property type="entry name" value="Branched-chain-amino-acid aminotransferase"/>
    <property type="match status" value="1"/>
</dbReference>
<evidence type="ECO:0000256" key="9">
    <source>
        <dbReference type="RuleBase" id="RU004106"/>
    </source>
</evidence>
<dbReference type="InterPro" id="IPR005786">
    <property type="entry name" value="B_amino_transII"/>
</dbReference>
<proteinExistence type="inferred from homology"/>